<organism evidence="3 4">
    <name type="scientific">Stieleria magnilauensis</name>
    <dbReference type="NCBI Taxonomy" id="2527963"/>
    <lineage>
        <taxon>Bacteria</taxon>
        <taxon>Pseudomonadati</taxon>
        <taxon>Planctomycetota</taxon>
        <taxon>Planctomycetia</taxon>
        <taxon>Pirellulales</taxon>
        <taxon>Pirellulaceae</taxon>
        <taxon>Stieleria</taxon>
    </lineage>
</organism>
<evidence type="ECO:0008006" key="5">
    <source>
        <dbReference type="Google" id="ProtNLM"/>
    </source>
</evidence>
<protein>
    <recommendedName>
        <fullName evidence="5">Secreted protein</fullName>
    </recommendedName>
</protein>
<dbReference type="Proteomes" id="UP000318081">
    <property type="component" value="Chromosome"/>
</dbReference>
<reference evidence="3 4" key="1">
    <citation type="submission" date="2019-02" db="EMBL/GenBank/DDBJ databases">
        <title>Deep-cultivation of Planctomycetes and their phenomic and genomic characterization uncovers novel biology.</title>
        <authorList>
            <person name="Wiegand S."/>
            <person name="Jogler M."/>
            <person name="Boedeker C."/>
            <person name="Pinto D."/>
            <person name="Vollmers J."/>
            <person name="Rivas-Marin E."/>
            <person name="Kohn T."/>
            <person name="Peeters S.H."/>
            <person name="Heuer A."/>
            <person name="Rast P."/>
            <person name="Oberbeckmann S."/>
            <person name="Bunk B."/>
            <person name="Jeske O."/>
            <person name="Meyerdierks A."/>
            <person name="Storesund J.E."/>
            <person name="Kallscheuer N."/>
            <person name="Luecker S."/>
            <person name="Lage O.M."/>
            <person name="Pohl T."/>
            <person name="Merkel B.J."/>
            <person name="Hornburger P."/>
            <person name="Mueller R.-W."/>
            <person name="Bruemmer F."/>
            <person name="Labrenz M."/>
            <person name="Spormann A.M."/>
            <person name="Op den Camp H."/>
            <person name="Overmann J."/>
            <person name="Amann R."/>
            <person name="Jetten M.S.M."/>
            <person name="Mascher T."/>
            <person name="Medema M.H."/>
            <person name="Devos D.P."/>
            <person name="Kaster A.-K."/>
            <person name="Ovreas L."/>
            <person name="Rohde M."/>
            <person name="Galperin M.Y."/>
            <person name="Jogler C."/>
        </authorList>
    </citation>
    <scope>NUCLEOTIDE SEQUENCE [LARGE SCALE GENOMIC DNA]</scope>
    <source>
        <strain evidence="3 4">TBK1r</strain>
    </source>
</reference>
<feature type="chain" id="PRO_5046169257" description="Secreted protein" evidence="2">
    <location>
        <begin position="24"/>
        <end position="209"/>
    </location>
</feature>
<keyword evidence="2" id="KW-0732">Signal</keyword>
<dbReference type="EMBL" id="CP036432">
    <property type="protein sequence ID" value="QDV88789.1"/>
    <property type="molecule type" value="Genomic_DNA"/>
</dbReference>
<sequence length="209" mass="23827">MSLRTLFILASIVFCLQPNVASCADDKLPEVQSSEHLIASELDQHATDIRSIDRRFVDARGRLEQSYIQERKSLRETLMRRLNKQKKAHTEKGELDIAVAIRDQMKRIEATEIVPPNQQSTKEMGSRPAGAPAIKGTWRWNNGVDIENLADGQTNGAGTWRLIDPEKQTYEFRWKRIPPDRVTLSPNGRVLEGTKAHDPSFRVWAVRID</sequence>
<dbReference type="RefSeq" id="WP_145221480.1">
    <property type="nucleotide sequence ID" value="NZ_CP036432.1"/>
</dbReference>
<gene>
    <name evidence="3" type="ORF">TBK1r_78240</name>
</gene>
<evidence type="ECO:0000313" key="4">
    <source>
        <dbReference type="Proteomes" id="UP000318081"/>
    </source>
</evidence>
<feature type="region of interest" description="Disordered" evidence="1">
    <location>
        <begin position="117"/>
        <end position="136"/>
    </location>
</feature>
<evidence type="ECO:0000256" key="2">
    <source>
        <dbReference type="SAM" id="SignalP"/>
    </source>
</evidence>
<proteinExistence type="predicted"/>
<feature type="signal peptide" evidence="2">
    <location>
        <begin position="1"/>
        <end position="23"/>
    </location>
</feature>
<evidence type="ECO:0000256" key="1">
    <source>
        <dbReference type="SAM" id="MobiDB-lite"/>
    </source>
</evidence>
<name>A0ABX5Y3D9_9BACT</name>
<accession>A0ABX5Y3D9</accession>
<keyword evidence="4" id="KW-1185">Reference proteome</keyword>
<evidence type="ECO:0000313" key="3">
    <source>
        <dbReference type="EMBL" id="QDV88789.1"/>
    </source>
</evidence>